<keyword evidence="4 10" id="KW-0812">Transmembrane</keyword>
<dbReference type="InterPro" id="IPR010131">
    <property type="entry name" value="MdtP/NodT-like"/>
</dbReference>
<evidence type="ECO:0000256" key="11">
    <source>
        <dbReference type="SAM" id="MobiDB-lite"/>
    </source>
</evidence>
<keyword evidence="8 10" id="KW-0449">Lipoprotein</keyword>
<organism evidence="12 13">
    <name type="scientific">Vibrio palustris</name>
    <dbReference type="NCBI Taxonomy" id="1918946"/>
    <lineage>
        <taxon>Bacteria</taxon>
        <taxon>Pseudomonadati</taxon>
        <taxon>Pseudomonadota</taxon>
        <taxon>Gammaproteobacteria</taxon>
        <taxon>Vibrionales</taxon>
        <taxon>Vibrionaceae</taxon>
        <taxon>Vibrio</taxon>
    </lineage>
</organism>
<dbReference type="Gene3D" id="1.20.1600.10">
    <property type="entry name" value="Outer membrane efflux proteins (OEP)"/>
    <property type="match status" value="1"/>
</dbReference>
<keyword evidence="7 10" id="KW-0564">Palmitate</keyword>
<evidence type="ECO:0000313" key="13">
    <source>
        <dbReference type="Proteomes" id="UP000189475"/>
    </source>
</evidence>
<feature type="region of interest" description="Disordered" evidence="11">
    <location>
        <begin position="472"/>
        <end position="500"/>
    </location>
</feature>
<evidence type="ECO:0000313" key="12">
    <source>
        <dbReference type="EMBL" id="SJL84189.1"/>
    </source>
</evidence>
<evidence type="ECO:0000256" key="6">
    <source>
        <dbReference type="ARBA" id="ARBA00023136"/>
    </source>
</evidence>
<accession>A0A1R4B5K5</accession>
<dbReference type="PANTHER" id="PTHR30203:SF20">
    <property type="entry name" value="MULTIDRUG RESISTANCE OUTER MEMBRANE PROTEIN MDTP-RELATED"/>
    <property type="match status" value="1"/>
</dbReference>
<protein>
    <submittedName>
        <fullName evidence="12">Multidrug resistance outer membrane protein MdtP</fullName>
    </submittedName>
</protein>
<keyword evidence="13" id="KW-1185">Reference proteome</keyword>
<feature type="compositionally biased region" description="Polar residues" evidence="11">
    <location>
        <begin position="472"/>
        <end position="483"/>
    </location>
</feature>
<dbReference type="Gene3D" id="2.20.200.10">
    <property type="entry name" value="Outer membrane efflux proteins (OEP)"/>
    <property type="match status" value="1"/>
</dbReference>
<keyword evidence="3 10" id="KW-1134">Transmembrane beta strand</keyword>
<evidence type="ECO:0000256" key="4">
    <source>
        <dbReference type="ARBA" id="ARBA00022692"/>
    </source>
</evidence>
<keyword evidence="5" id="KW-0732">Signal</keyword>
<dbReference type="OrthoDB" id="9770517at2"/>
<evidence type="ECO:0000256" key="1">
    <source>
        <dbReference type="ARBA" id="ARBA00004370"/>
    </source>
</evidence>
<evidence type="ECO:0000256" key="9">
    <source>
        <dbReference type="ARBA" id="ARBA00037313"/>
    </source>
</evidence>
<dbReference type="GO" id="GO:0009279">
    <property type="term" value="C:cell outer membrane"/>
    <property type="evidence" value="ECO:0007669"/>
    <property type="project" value="UniProtKB-SubCell"/>
</dbReference>
<dbReference type="STRING" id="1918946.VPAL9027_02171"/>
<dbReference type="SUPFAM" id="SSF56954">
    <property type="entry name" value="Outer membrane efflux proteins (OEP)"/>
    <property type="match status" value="1"/>
</dbReference>
<proteinExistence type="inferred from homology"/>
<evidence type="ECO:0000256" key="7">
    <source>
        <dbReference type="ARBA" id="ARBA00023139"/>
    </source>
</evidence>
<evidence type="ECO:0000256" key="8">
    <source>
        <dbReference type="ARBA" id="ARBA00023288"/>
    </source>
</evidence>
<dbReference type="NCBIfam" id="TIGR01845">
    <property type="entry name" value="outer_NodT"/>
    <property type="match status" value="1"/>
</dbReference>
<evidence type="ECO:0000256" key="2">
    <source>
        <dbReference type="ARBA" id="ARBA00007613"/>
    </source>
</evidence>
<dbReference type="PANTHER" id="PTHR30203">
    <property type="entry name" value="OUTER MEMBRANE CATION EFFLUX PROTEIN"/>
    <property type="match status" value="1"/>
</dbReference>
<dbReference type="InterPro" id="IPR003423">
    <property type="entry name" value="OMP_efflux"/>
</dbReference>
<comment type="function">
    <text evidence="9">Could be involved in resistance to puromycin, acriflavine and tetraphenylarsonium chloride.</text>
</comment>
<evidence type="ECO:0000256" key="3">
    <source>
        <dbReference type="ARBA" id="ARBA00022452"/>
    </source>
</evidence>
<dbReference type="Proteomes" id="UP000189475">
    <property type="component" value="Unassembled WGS sequence"/>
</dbReference>
<comment type="similarity">
    <text evidence="2 10">Belongs to the outer membrane factor (OMF) (TC 1.B.17) family.</text>
</comment>
<dbReference type="GO" id="GO:0015562">
    <property type="term" value="F:efflux transmembrane transporter activity"/>
    <property type="evidence" value="ECO:0007669"/>
    <property type="project" value="InterPro"/>
</dbReference>
<keyword evidence="6 10" id="KW-0472">Membrane</keyword>
<evidence type="ECO:0000256" key="5">
    <source>
        <dbReference type="ARBA" id="ARBA00022729"/>
    </source>
</evidence>
<dbReference type="PROSITE" id="PS51257">
    <property type="entry name" value="PROKAR_LIPOPROTEIN"/>
    <property type="match status" value="1"/>
</dbReference>
<sequence>MKTILKPLAAMISVTLLYGCTAPSDIKPANKLNKSSVLAHSQQLDNESLSSADWPKQQWWKSLHDEQLNELIKLAMKHSPTIQMANANLRKASASVMAADAQFEPQLSAQGGVTRSRLSRSEDPLFQGSRYTTVYDLGLSGQYTFDLWGGQRDAWEASVNAQHAAAVDHQAANITVASSIVSTYVKLASAYHLLDLAQKDYDRTRHIVSITQQLLDNGLTSKDRLYTTQSNEASAKQDLKKRHLAVNQLKNALATMIGQGPDVAKSIKRPTAVLTTQLALPKHLPANLLAHRPDLVAAKWRVEAATKNIAAAKTKFYPNLNLSAMAGFKAVLGDAMFEDPSRSWHVAPAISLPIFTKNLKADYIRKTADYDTAVAQYNRTLVKALGDVSDTIMALKSAEQQLDDAKLSVQLAEKSYHINEKRYQSGMGSHLDVLVAEQRLLHAESALVTLQNQQQEKQVMLVKVLGGGFYEPNNQQSGTAEHSTTTEHSGKTEQQHVKVK</sequence>
<dbReference type="AlphaFoldDB" id="A0A1R4B5K5"/>
<dbReference type="RefSeq" id="WP_077314575.1">
    <property type="nucleotide sequence ID" value="NZ_AP024888.1"/>
</dbReference>
<reference evidence="12 13" key="1">
    <citation type="submission" date="2017-02" db="EMBL/GenBank/DDBJ databases">
        <authorList>
            <person name="Peterson S.W."/>
        </authorList>
    </citation>
    <scope>NUCLEOTIDE SEQUENCE [LARGE SCALE GENOMIC DNA]</scope>
    <source>
        <strain evidence="12 13">CECT 9027</strain>
    </source>
</reference>
<feature type="compositionally biased region" description="Basic and acidic residues" evidence="11">
    <location>
        <begin position="484"/>
        <end position="500"/>
    </location>
</feature>
<gene>
    <name evidence="12" type="primary">mdtP</name>
    <name evidence="12" type="ORF">VPAL9027_02171</name>
</gene>
<dbReference type="EMBL" id="FUFT01000005">
    <property type="protein sequence ID" value="SJL84189.1"/>
    <property type="molecule type" value="Genomic_DNA"/>
</dbReference>
<dbReference type="Pfam" id="PF02321">
    <property type="entry name" value="OEP"/>
    <property type="match status" value="2"/>
</dbReference>
<name>A0A1R4B5K5_9VIBR</name>
<comment type="subcellular location">
    <subcellularLocation>
        <location evidence="10">Cell outer membrane</location>
        <topology evidence="10">Lipid-anchor</topology>
    </subcellularLocation>
    <subcellularLocation>
        <location evidence="1">Membrane</location>
    </subcellularLocation>
</comment>
<evidence type="ECO:0000256" key="10">
    <source>
        <dbReference type="RuleBase" id="RU362097"/>
    </source>
</evidence>